<evidence type="ECO:0000256" key="2">
    <source>
        <dbReference type="SAM" id="Phobius"/>
    </source>
</evidence>
<dbReference type="eggNOG" id="KOG0192">
    <property type="taxonomic scope" value="Eukaryota"/>
</dbReference>
<protein>
    <recommendedName>
        <fullName evidence="3">Protein kinase domain-containing protein</fullName>
    </recommendedName>
</protein>
<dbReference type="PANTHER" id="PTHR33946:SF4">
    <property type="entry name" value="COAGULATION FACTOR XI"/>
    <property type="match status" value="1"/>
</dbReference>
<feature type="region of interest" description="Disordered" evidence="1">
    <location>
        <begin position="464"/>
        <end position="500"/>
    </location>
</feature>
<reference evidence="4" key="2">
    <citation type="submission" date="2015-06" db="UniProtKB">
        <authorList>
            <consortium name="EnsemblProtists"/>
        </authorList>
    </citation>
    <scope>IDENTIFICATION</scope>
    <source>
        <strain evidence="4">Pr102</strain>
    </source>
</reference>
<dbReference type="Proteomes" id="UP000005238">
    <property type="component" value="Unassembled WGS sequence"/>
</dbReference>
<dbReference type="VEuPathDB" id="FungiDB:KRP23_3032"/>
<dbReference type="GO" id="GO:0004672">
    <property type="term" value="F:protein kinase activity"/>
    <property type="evidence" value="ECO:0007669"/>
    <property type="project" value="InterPro"/>
</dbReference>
<dbReference type="InterPro" id="IPR008271">
    <property type="entry name" value="Ser/Thr_kinase_AS"/>
</dbReference>
<dbReference type="InterPro" id="IPR011009">
    <property type="entry name" value="Kinase-like_dom_sf"/>
</dbReference>
<dbReference type="EnsemblProtists" id="Phyra83112">
    <property type="protein sequence ID" value="Phyra83112"/>
    <property type="gene ID" value="Phyra83112"/>
</dbReference>
<dbReference type="SMART" id="SM00220">
    <property type="entry name" value="S_TKc"/>
    <property type="match status" value="1"/>
</dbReference>
<dbReference type="Pfam" id="PF00069">
    <property type="entry name" value="Pkinase"/>
    <property type="match status" value="1"/>
</dbReference>
<dbReference type="VEuPathDB" id="FungiDB:KRP23_11025"/>
<dbReference type="PANTHER" id="PTHR33946">
    <property type="match status" value="1"/>
</dbReference>
<reference evidence="5" key="1">
    <citation type="journal article" date="2006" name="Science">
        <title>Phytophthora genome sequences uncover evolutionary origins and mechanisms of pathogenesis.</title>
        <authorList>
            <person name="Tyler B.M."/>
            <person name="Tripathy S."/>
            <person name="Zhang X."/>
            <person name="Dehal P."/>
            <person name="Jiang R.H."/>
            <person name="Aerts A."/>
            <person name="Arredondo F.D."/>
            <person name="Baxter L."/>
            <person name="Bensasson D."/>
            <person name="Beynon J.L."/>
            <person name="Chapman J."/>
            <person name="Damasceno C.M."/>
            <person name="Dorrance A.E."/>
            <person name="Dou D."/>
            <person name="Dickerman A.W."/>
            <person name="Dubchak I.L."/>
            <person name="Garbelotto M."/>
            <person name="Gijzen M."/>
            <person name="Gordon S.G."/>
            <person name="Govers F."/>
            <person name="Grunwald N.J."/>
            <person name="Huang W."/>
            <person name="Ivors K.L."/>
            <person name="Jones R.W."/>
            <person name="Kamoun S."/>
            <person name="Krampis K."/>
            <person name="Lamour K.H."/>
            <person name="Lee M.K."/>
            <person name="McDonald W.H."/>
            <person name="Medina M."/>
            <person name="Meijer H.J."/>
            <person name="Nordberg E.K."/>
            <person name="Maclean D.J."/>
            <person name="Ospina-Giraldo M.D."/>
            <person name="Morris P.F."/>
            <person name="Phuntumart V."/>
            <person name="Putnam N.H."/>
            <person name="Rash S."/>
            <person name="Rose J.K."/>
            <person name="Sakihama Y."/>
            <person name="Salamov A.A."/>
            <person name="Savidor A."/>
            <person name="Scheuring C.F."/>
            <person name="Smith B.M."/>
            <person name="Sobral B.W."/>
            <person name="Terry A."/>
            <person name="Torto-Alalibo T.A."/>
            <person name="Win J."/>
            <person name="Xu Z."/>
            <person name="Zhang H."/>
            <person name="Grigoriev I.V."/>
            <person name="Rokhsar D.S."/>
            <person name="Boore J.L."/>
        </authorList>
    </citation>
    <scope>NUCLEOTIDE SEQUENCE [LARGE SCALE GENOMIC DNA]</scope>
    <source>
        <strain evidence="5">Pr102</strain>
    </source>
</reference>
<keyword evidence="2" id="KW-1133">Transmembrane helix</keyword>
<feature type="transmembrane region" description="Helical" evidence="2">
    <location>
        <begin position="431"/>
        <end position="456"/>
    </location>
</feature>
<feature type="domain" description="Protein kinase" evidence="3">
    <location>
        <begin position="520"/>
        <end position="793"/>
    </location>
</feature>
<dbReference type="Gene3D" id="3.30.200.20">
    <property type="entry name" value="Phosphorylase Kinase, domain 1"/>
    <property type="match status" value="1"/>
</dbReference>
<dbReference type="HOGENOM" id="CLU_027760_0_0_1"/>
<dbReference type="GO" id="GO:0005524">
    <property type="term" value="F:ATP binding"/>
    <property type="evidence" value="ECO:0007669"/>
    <property type="project" value="InterPro"/>
</dbReference>
<dbReference type="InParanoid" id="H3GZA9"/>
<dbReference type="VEuPathDB" id="FungiDB:KRP22_11737"/>
<keyword evidence="5" id="KW-1185">Reference proteome</keyword>
<accession>H3GZA9</accession>
<keyword evidence="2" id="KW-0812">Transmembrane</keyword>
<evidence type="ECO:0000259" key="3">
    <source>
        <dbReference type="PROSITE" id="PS50011"/>
    </source>
</evidence>
<evidence type="ECO:0000256" key="1">
    <source>
        <dbReference type="SAM" id="MobiDB-lite"/>
    </source>
</evidence>
<dbReference type="PROSITE" id="PS50011">
    <property type="entry name" value="PROTEIN_KINASE_DOM"/>
    <property type="match status" value="1"/>
</dbReference>
<evidence type="ECO:0000313" key="4">
    <source>
        <dbReference type="EnsemblProtists" id="Phyra83112"/>
    </source>
</evidence>
<name>H3GZA9_PHYRM</name>
<dbReference type="SUPFAM" id="SSF56112">
    <property type="entry name" value="Protein kinase-like (PK-like)"/>
    <property type="match status" value="1"/>
</dbReference>
<keyword evidence="2" id="KW-0472">Membrane</keyword>
<dbReference type="AlphaFoldDB" id="H3GZA9"/>
<proteinExistence type="predicted"/>
<dbReference type="Gene3D" id="1.10.510.10">
    <property type="entry name" value="Transferase(Phosphotransferase) domain 1"/>
    <property type="match status" value="1"/>
</dbReference>
<dbReference type="VEuPathDB" id="FungiDB:KRP22_14995"/>
<organism evidence="4 5">
    <name type="scientific">Phytophthora ramorum</name>
    <name type="common">Sudden oak death agent</name>
    <dbReference type="NCBI Taxonomy" id="164328"/>
    <lineage>
        <taxon>Eukaryota</taxon>
        <taxon>Sar</taxon>
        <taxon>Stramenopiles</taxon>
        <taxon>Oomycota</taxon>
        <taxon>Peronosporomycetes</taxon>
        <taxon>Peronosporales</taxon>
        <taxon>Peronosporaceae</taxon>
        <taxon>Phytophthora</taxon>
    </lineage>
</organism>
<dbReference type="STRING" id="164328.H3GZA9"/>
<dbReference type="PROSITE" id="PS00108">
    <property type="entry name" value="PROTEIN_KINASE_ST"/>
    <property type="match status" value="1"/>
</dbReference>
<dbReference type="InterPro" id="IPR000719">
    <property type="entry name" value="Prot_kinase_dom"/>
</dbReference>
<sequence>MPGTAAASSTGTMANDFMSTLTAASTNSDAYHMTPVHMVVARVQSDMPVWSSESDRFLSTFADTTDEQFIASLDTVNAASVEGALMYVQAEGINYDTRSAEYRCTRKSGMAYIVLYEMAIVQTNETLALYQDTADQNEYGPLVPMDSGRCTPTSTDGSSDVFPTVCYYFNGTNGEPNIGPFVGAELKETTTDPRAPYPNNVWYSFPNSCPLESWGDKTDECRATTRHGLCDMDVMPDGVTCTFNYRVLGFLLLDDLVGITSMASSTTGNTYNNFTEFCEDGGVEFEATTDGEWVDGISFWLKPQDEDANAERATKLVEAYSNLTTGLLKNTPLQEETIARMLPLPTPAELAAENPPCYLNVKKCNGDYGCKRELYSQRCTLCSSTSDECETAPSGWTFPTLEKAVGENGELVASSSSGSSSKTHVSTDSGLNAGVVAAIVTGCIFAVLLVLFTCFCQRRRKAKAPKSDGEDSAPFHAAPSTSKTEPSTWPVKRVNQHTDSSSNLWDDEAVISWRVPREKVKAGALISRGGYGEVYRGTYNRQDVAVKMLLPETRRSIKHVNAFLAEVKTMAGLEHSCIVQFIGVAWDSFNDLCVLSEFIAGGDLRALLARYDETNMPKGFDYLKVKIALHIAHALTYLHSLQQPIIHRDLKSKNVLLTPDLDAKLTDFGVSRERIDATMTAGVGTSLWMAPEVMLGDKYDVAADMFSFGVLLSELDTQQLPYSHAKDKNNSGRKLPDAAILQMVAMGSLCVEFPSRALPEMAELGVACVSMDPEARPRASEALYRLQKILQQF</sequence>
<evidence type="ECO:0000313" key="5">
    <source>
        <dbReference type="Proteomes" id="UP000005238"/>
    </source>
</evidence>
<dbReference type="EMBL" id="DS566080">
    <property type="status" value="NOT_ANNOTATED_CDS"/>
    <property type="molecule type" value="Genomic_DNA"/>
</dbReference>